<dbReference type="AlphaFoldDB" id="A0A699QB07"/>
<feature type="region of interest" description="Disordered" evidence="1">
    <location>
        <begin position="1"/>
        <end position="42"/>
    </location>
</feature>
<name>A0A699QB07_TANCI</name>
<gene>
    <name evidence="2" type="ORF">Tci_835076</name>
</gene>
<dbReference type="EMBL" id="BKCJ010996552">
    <property type="protein sequence ID" value="GFC63106.1"/>
    <property type="molecule type" value="Genomic_DNA"/>
</dbReference>
<comment type="caution">
    <text evidence="2">The sequence shown here is derived from an EMBL/GenBank/DDBJ whole genome shotgun (WGS) entry which is preliminary data.</text>
</comment>
<accession>A0A699QB07</accession>
<sequence length="42" mass="4947">YDALEVSMDRENMEEFIEATTKSHKRRHDDQDLPPSPLKDSD</sequence>
<evidence type="ECO:0000256" key="1">
    <source>
        <dbReference type="SAM" id="MobiDB-lite"/>
    </source>
</evidence>
<proteinExistence type="predicted"/>
<feature type="non-terminal residue" evidence="2">
    <location>
        <position position="1"/>
    </location>
</feature>
<evidence type="ECO:0000313" key="2">
    <source>
        <dbReference type="EMBL" id="GFC63106.1"/>
    </source>
</evidence>
<reference evidence="2" key="1">
    <citation type="journal article" date="2019" name="Sci. Rep.">
        <title>Draft genome of Tanacetum cinerariifolium, the natural source of mosquito coil.</title>
        <authorList>
            <person name="Yamashiro T."/>
            <person name="Shiraishi A."/>
            <person name="Satake H."/>
            <person name="Nakayama K."/>
        </authorList>
    </citation>
    <scope>NUCLEOTIDE SEQUENCE</scope>
</reference>
<protein>
    <submittedName>
        <fullName evidence="2">Uncharacterized protein</fullName>
    </submittedName>
</protein>
<organism evidence="2">
    <name type="scientific">Tanacetum cinerariifolium</name>
    <name type="common">Dalmatian daisy</name>
    <name type="synonym">Chrysanthemum cinerariifolium</name>
    <dbReference type="NCBI Taxonomy" id="118510"/>
    <lineage>
        <taxon>Eukaryota</taxon>
        <taxon>Viridiplantae</taxon>
        <taxon>Streptophyta</taxon>
        <taxon>Embryophyta</taxon>
        <taxon>Tracheophyta</taxon>
        <taxon>Spermatophyta</taxon>
        <taxon>Magnoliopsida</taxon>
        <taxon>eudicotyledons</taxon>
        <taxon>Gunneridae</taxon>
        <taxon>Pentapetalae</taxon>
        <taxon>asterids</taxon>
        <taxon>campanulids</taxon>
        <taxon>Asterales</taxon>
        <taxon>Asteraceae</taxon>
        <taxon>Asteroideae</taxon>
        <taxon>Anthemideae</taxon>
        <taxon>Anthemidinae</taxon>
        <taxon>Tanacetum</taxon>
    </lineage>
</organism>